<organism evidence="1 2">
    <name type="scientific">Lagenidium giganteum</name>
    <dbReference type="NCBI Taxonomy" id="4803"/>
    <lineage>
        <taxon>Eukaryota</taxon>
        <taxon>Sar</taxon>
        <taxon>Stramenopiles</taxon>
        <taxon>Oomycota</taxon>
        <taxon>Peronosporomycetes</taxon>
        <taxon>Pythiales</taxon>
        <taxon>Pythiaceae</taxon>
    </lineage>
</organism>
<dbReference type="AlphaFoldDB" id="A0AAV2YUW9"/>
<accession>A0AAV2YUW9</accession>
<comment type="caution">
    <text evidence="1">The sequence shown here is derived from an EMBL/GenBank/DDBJ whole genome shotgun (WGS) entry which is preliminary data.</text>
</comment>
<gene>
    <name evidence="1" type="ORF">N0F65_000983</name>
</gene>
<sequence length="104" mass="11083">MPKSATLRGIIACTADSMSAFILPIVLPSAACEKPVQHQSPNTLPASPCCGACVNCSTCPAPTTALYGGYGHGFLLSPTSIRIPRNTRMCRQIRHSLSRRHLFG</sequence>
<evidence type="ECO:0000313" key="1">
    <source>
        <dbReference type="EMBL" id="DAZ98827.1"/>
    </source>
</evidence>
<proteinExistence type="predicted"/>
<dbReference type="EMBL" id="DAKRPA010000096">
    <property type="protein sequence ID" value="DAZ98827.1"/>
    <property type="molecule type" value="Genomic_DNA"/>
</dbReference>
<reference evidence="1" key="1">
    <citation type="submission" date="2022-11" db="EMBL/GenBank/DDBJ databases">
        <authorList>
            <person name="Morgan W.R."/>
            <person name="Tartar A."/>
        </authorList>
    </citation>
    <scope>NUCLEOTIDE SEQUENCE</scope>
    <source>
        <strain evidence="1">ARSEF 373</strain>
    </source>
</reference>
<evidence type="ECO:0008006" key="3">
    <source>
        <dbReference type="Google" id="ProtNLM"/>
    </source>
</evidence>
<dbReference type="Proteomes" id="UP001146120">
    <property type="component" value="Unassembled WGS sequence"/>
</dbReference>
<evidence type="ECO:0000313" key="2">
    <source>
        <dbReference type="Proteomes" id="UP001146120"/>
    </source>
</evidence>
<reference evidence="1" key="2">
    <citation type="journal article" date="2023" name="Microbiol Resour">
        <title>Decontamination and Annotation of the Draft Genome Sequence of the Oomycete Lagenidium giganteum ARSEF 373.</title>
        <authorList>
            <person name="Morgan W.R."/>
            <person name="Tartar A."/>
        </authorList>
    </citation>
    <scope>NUCLEOTIDE SEQUENCE</scope>
    <source>
        <strain evidence="1">ARSEF 373</strain>
    </source>
</reference>
<name>A0AAV2YUW9_9STRA</name>
<protein>
    <recommendedName>
        <fullName evidence="3">Secreted protein</fullName>
    </recommendedName>
</protein>
<keyword evidence="2" id="KW-1185">Reference proteome</keyword>